<dbReference type="AlphaFoldDB" id="A0A392T3T9"/>
<feature type="non-terminal residue" evidence="1">
    <location>
        <position position="66"/>
    </location>
</feature>
<dbReference type="EMBL" id="LXQA010491915">
    <property type="protein sequence ID" value="MCI55174.1"/>
    <property type="molecule type" value="Genomic_DNA"/>
</dbReference>
<evidence type="ECO:0000313" key="2">
    <source>
        <dbReference type="Proteomes" id="UP000265520"/>
    </source>
</evidence>
<reference evidence="1 2" key="1">
    <citation type="journal article" date="2018" name="Front. Plant Sci.">
        <title>Red Clover (Trifolium pratense) and Zigzag Clover (T. medium) - A Picture of Genomic Similarities and Differences.</title>
        <authorList>
            <person name="Dluhosova J."/>
            <person name="Istvanek J."/>
            <person name="Nedelnik J."/>
            <person name="Repkova J."/>
        </authorList>
    </citation>
    <scope>NUCLEOTIDE SEQUENCE [LARGE SCALE GENOMIC DNA]</scope>
    <source>
        <strain evidence="2">cv. 10/8</strain>
        <tissue evidence="1">Leaf</tissue>
    </source>
</reference>
<organism evidence="1 2">
    <name type="scientific">Trifolium medium</name>
    <dbReference type="NCBI Taxonomy" id="97028"/>
    <lineage>
        <taxon>Eukaryota</taxon>
        <taxon>Viridiplantae</taxon>
        <taxon>Streptophyta</taxon>
        <taxon>Embryophyta</taxon>
        <taxon>Tracheophyta</taxon>
        <taxon>Spermatophyta</taxon>
        <taxon>Magnoliopsida</taxon>
        <taxon>eudicotyledons</taxon>
        <taxon>Gunneridae</taxon>
        <taxon>Pentapetalae</taxon>
        <taxon>rosids</taxon>
        <taxon>fabids</taxon>
        <taxon>Fabales</taxon>
        <taxon>Fabaceae</taxon>
        <taxon>Papilionoideae</taxon>
        <taxon>50 kb inversion clade</taxon>
        <taxon>NPAAA clade</taxon>
        <taxon>Hologalegina</taxon>
        <taxon>IRL clade</taxon>
        <taxon>Trifolieae</taxon>
        <taxon>Trifolium</taxon>
    </lineage>
</organism>
<accession>A0A392T3T9</accession>
<name>A0A392T3T9_9FABA</name>
<sequence>MTKDEGVLMMVSLLGAKPFDAKTQVRVTKGAHAKITYLKELFASHVQSVADYTEEGNLEEANKFQD</sequence>
<protein>
    <submittedName>
        <fullName evidence="1">Uncharacterized protein</fullName>
    </submittedName>
</protein>
<evidence type="ECO:0000313" key="1">
    <source>
        <dbReference type="EMBL" id="MCI55174.1"/>
    </source>
</evidence>
<dbReference type="Proteomes" id="UP000265520">
    <property type="component" value="Unassembled WGS sequence"/>
</dbReference>
<keyword evidence="2" id="KW-1185">Reference proteome</keyword>
<comment type="caution">
    <text evidence="1">The sequence shown here is derived from an EMBL/GenBank/DDBJ whole genome shotgun (WGS) entry which is preliminary data.</text>
</comment>
<proteinExistence type="predicted"/>